<evidence type="ECO:0000256" key="1">
    <source>
        <dbReference type="SAM" id="Phobius"/>
    </source>
</evidence>
<dbReference type="EnsemblMetazoa" id="GPPI048997-RA">
    <property type="protein sequence ID" value="GPPI048997-PA"/>
    <property type="gene ID" value="GPPI048997"/>
</dbReference>
<keyword evidence="1" id="KW-1133">Transmembrane helix</keyword>
<evidence type="ECO:0000313" key="2">
    <source>
        <dbReference type="EnsemblMetazoa" id="GPPI048997-PA"/>
    </source>
</evidence>
<sequence>MHSNQIEASKNLLLKPGGVASPILLNSELTVWPVAVFHCTEAIVHHKAGNSDGLTVILVGARVHNKPFGYTEFDVPSLQLPFRLQQLPCVVGDHLLAAALCLAADENVDDVDDDSNYGISLVVVTVVVIVREVPNILAAAVIVFVGFVLVAVGRHQKRRSRNRHNDRVVHCKYRLRKTEK</sequence>
<keyword evidence="3" id="KW-1185">Reference proteome</keyword>
<reference evidence="3" key="1">
    <citation type="submission" date="2015-01" db="EMBL/GenBank/DDBJ databases">
        <authorList>
            <person name="Aksoy S."/>
            <person name="Warren W."/>
            <person name="Wilson R.K."/>
        </authorList>
    </citation>
    <scope>NUCLEOTIDE SEQUENCE [LARGE SCALE GENOMIC DNA]</scope>
    <source>
        <strain evidence="3">IAEA</strain>
    </source>
</reference>
<organism evidence="2 3">
    <name type="scientific">Glossina palpalis gambiensis</name>
    <dbReference type="NCBI Taxonomy" id="67801"/>
    <lineage>
        <taxon>Eukaryota</taxon>
        <taxon>Metazoa</taxon>
        <taxon>Ecdysozoa</taxon>
        <taxon>Arthropoda</taxon>
        <taxon>Hexapoda</taxon>
        <taxon>Insecta</taxon>
        <taxon>Pterygota</taxon>
        <taxon>Neoptera</taxon>
        <taxon>Endopterygota</taxon>
        <taxon>Diptera</taxon>
        <taxon>Brachycera</taxon>
        <taxon>Muscomorpha</taxon>
        <taxon>Hippoboscoidea</taxon>
        <taxon>Glossinidae</taxon>
        <taxon>Glossina</taxon>
    </lineage>
</organism>
<reference evidence="2" key="2">
    <citation type="submission" date="2020-05" db="UniProtKB">
        <authorList>
            <consortium name="EnsemblMetazoa"/>
        </authorList>
    </citation>
    <scope>IDENTIFICATION</scope>
    <source>
        <strain evidence="2">IAEA</strain>
    </source>
</reference>
<keyword evidence="1" id="KW-0472">Membrane</keyword>
<proteinExistence type="predicted"/>
<protein>
    <submittedName>
        <fullName evidence="2">Uncharacterized protein</fullName>
    </submittedName>
</protein>
<keyword evidence="1" id="KW-0812">Transmembrane</keyword>
<dbReference type="VEuPathDB" id="VectorBase:GPPI048997"/>
<accession>A0A1B0C4M0</accession>
<dbReference type="EMBL" id="JXJN01025542">
    <property type="status" value="NOT_ANNOTATED_CDS"/>
    <property type="molecule type" value="Genomic_DNA"/>
</dbReference>
<evidence type="ECO:0000313" key="3">
    <source>
        <dbReference type="Proteomes" id="UP000092460"/>
    </source>
</evidence>
<dbReference type="AlphaFoldDB" id="A0A1B0C4M0"/>
<feature type="transmembrane region" description="Helical" evidence="1">
    <location>
        <begin position="136"/>
        <end position="153"/>
    </location>
</feature>
<name>A0A1B0C4M0_9MUSC</name>
<dbReference type="Proteomes" id="UP000092460">
    <property type="component" value="Unassembled WGS sequence"/>
</dbReference>